<protein>
    <submittedName>
        <fullName evidence="1">Putative salivary lipocalin</fullName>
    </submittedName>
</protein>
<reference evidence="1" key="1">
    <citation type="submission" date="2012-12" db="EMBL/GenBank/DDBJ databases">
        <title>Identification and characterization of a phenylalanine ammonia-lyase gene family in Isatis indigotica Fort.</title>
        <authorList>
            <person name="Liu Q."/>
            <person name="Chen J."/>
            <person name="Zhou X."/>
            <person name="Di P."/>
            <person name="Xiao Y."/>
            <person name="Xuan H."/>
            <person name="Zhang L."/>
            <person name="Chen W."/>
        </authorList>
    </citation>
    <scope>NUCLEOTIDE SEQUENCE</scope>
    <source>
        <tissue evidence="1">Salivary gland</tissue>
    </source>
</reference>
<sequence length="121" mass="13817">MYYGVSFKRLRTEYHVCGSKINCIQRNTKNCQSHEDISQHDFRSIGTKLEFQVRALNQSGYELENVIRAGLKGNAPNATPIPLGSNMYLQYGDYSCNTSSKPLWEMLLDGTSSDKDKTRRE</sequence>
<accession>A0A0K8RBH9</accession>
<dbReference type="InterPro" id="IPR012674">
    <property type="entry name" value="Calycin"/>
</dbReference>
<dbReference type="EMBL" id="GADI01005313">
    <property type="protein sequence ID" value="JAA68495.1"/>
    <property type="molecule type" value="mRNA"/>
</dbReference>
<dbReference type="AlphaFoldDB" id="A0A0K8RBH9"/>
<organism evidence="1">
    <name type="scientific">Ixodes ricinus</name>
    <name type="common">Common tick</name>
    <name type="synonym">Acarus ricinus</name>
    <dbReference type="NCBI Taxonomy" id="34613"/>
    <lineage>
        <taxon>Eukaryota</taxon>
        <taxon>Metazoa</taxon>
        <taxon>Ecdysozoa</taxon>
        <taxon>Arthropoda</taxon>
        <taxon>Chelicerata</taxon>
        <taxon>Arachnida</taxon>
        <taxon>Acari</taxon>
        <taxon>Parasitiformes</taxon>
        <taxon>Ixodida</taxon>
        <taxon>Ixodoidea</taxon>
        <taxon>Ixodidae</taxon>
        <taxon>Ixodinae</taxon>
        <taxon>Ixodes</taxon>
    </lineage>
</organism>
<evidence type="ECO:0000313" key="1">
    <source>
        <dbReference type="EMBL" id="JAA68495.1"/>
    </source>
</evidence>
<name>A0A0K8RBH9_IXORI</name>
<proteinExistence type="evidence at transcript level"/>
<dbReference type="SUPFAM" id="SSF50814">
    <property type="entry name" value="Lipocalins"/>
    <property type="match status" value="1"/>
</dbReference>